<dbReference type="Pfam" id="PF00011">
    <property type="entry name" value="HSP20"/>
    <property type="match status" value="1"/>
</dbReference>
<evidence type="ECO:0000256" key="1">
    <source>
        <dbReference type="PROSITE-ProRule" id="PRU00285"/>
    </source>
</evidence>
<dbReference type="InterPro" id="IPR002068">
    <property type="entry name" value="A-crystallin/Hsp20_dom"/>
</dbReference>
<dbReference type="InterPro" id="IPR031107">
    <property type="entry name" value="Small_HSP"/>
</dbReference>
<dbReference type="Gene3D" id="2.60.40.790">
    <property type="match status" value="1"/>
</dbReference>
<sequence>MNIRITIRRDLDLMTDTMDQIIDEVISRNRIFLIRSDRGWVPAVDIYETESEIILLAELPGVKKEEIQVTLGNKHVKFCGIRHDIAPKQRIHQMEIDFGKFERTIKVPAAVTDEGSSATYSDGFLVIRLQKK</sequence>
<organism evidence="5 6">
    <name type="scientific">Candidatus Schekmanbacteria bacterium RBG_13_48_7</name>
    <dbReference type="NCBI Taxonomy" id="1817878"/>
    <lineage>
        <taxon>Bacteria</taxon>
        <taxon>Candidatus Schekmaniibacteriota</taxon>
    </lineage>
</organism>
<accession>A0A1F7RSN7</accession>
<comment type="similarity">
    <text evidence="1 2">Belongs to the small heat shock protein (HSP20) family.</text>
</comment>
<comment type="caution">
    <text evidence="5">The sequence shown here is derived from an EMBL/GenBank/DDBJ whole genome shotgun (WGS) entry which is preliminary data.</text>
</comment>
<dbReference type="SUPFAM" id="SSF49764">
    <property type="entry name" value="HSP20-like chaperones"/>
    <property type="match status" value="1"/>
</dbReference>
<dbReference type="PROSITE" id="PS51203">
    <property type="entry name" value="CS"/>
    <property type="match status" value="1"/>
</dbReference>
<dbReference type="InterPro" id="IPR007052">
    <property type="entry name" value="CS_dom"/>
</dbReference>
<feature type="domain" description="CS" evidence="4">
    <location>
        <begin position="39"/>
        <end position="132"/>
    </location>
</feature>
<dbReference type="EMBL" id="MGDD01000249">
    <property type="protein sequence ID" value="OGL43907.1"/>
    <property type="molecule type" value="Genomic_DNA"/>
</dbReference>
<evidence type="ECO:0000313" key="6">
    <source>
        <dbReference type="Proteomes" id="UP000179266"/>
    </source>
</evidence>
<reference evidence="5 6" key="1">
    <citation type="journal article" date="2016" name="Nat. Commun.">
        <title>Thousands of microbial genomes shed light on interconnected biogeochemical processes in an aquifer system.</title>
        <authorList>
            <person name="Anantharaman K."/>
            <person name="Brown C.T."/>
            <person name="Hug L.A."/>
            <person name="Sharon I."/>
            <person name="Castelle C.J."/>
            <person name="Probst A.J."/>
            <person name="Thomas B.C."/>
            <person name="Singh A."/>
            <person name="Wilkins M.J."/>
            <person name="Karaoz U."/>
            <person name="Brodie E.L."/>
            <person name="Williams K.H."/>
            <person name="Hubbard S.S."/>
            <person name="Banfield J.F."/>
        </authorList>
    </citation>
    <scope>NUCLEOTIDE SEQUENCE [LARGE SCALE GENOMIC DNA]</scope>
</reference>
<dbReference type="Proteomes" id="UP000179266">
    <property type="component" value="Unassembled WGS sequence"/>
</dbReference>
<evidence type="ECO:0000313" key="5">
    <source>
        <dbReference type="EMBL" id="OGL43907.1"/>
    </source>
</evidence>
<dbReference type="AlphaFoldDB" id="A0A1F7RSN7"/>
<name>A0A1F7RSN7_9BACT</name>
<dbReference type="PROSITE" id="PS01031">
    <property type="entry name" value="SHSP"/>
    <property type="match status" value="1"/>
</dbReference>
<evidence type="ECO:0000256" key="2">
    <source>
        <dbReference type="RuleBase" id="RU003616"/>
    </source>
</evidence>
<dbReference type="InterPro" id="IPR008978">
    <property type="entry name" value="HSP20-like_chaperone"/>
</dbReference>
<evidence type="ECO:0000259" key="4">
    <source>
        <dbReference type="PROSITE" id="PS51203"/>
    </source>
</evidence>
<evidence type="ECO:0000259" key="3">
    <source>
        <dbReference type="PROSITE" id="PS01031"/>
    </source>
</evidence>
<gene>
    <name evidence="5" type="ORF">A2161_18125</name>
</gene>
<dbReference type="CDD" id="cd06464">
    <property type="entry name" value="ACD_sHsps-like"/>
    <property type="match status" value="1"/>
</dbReference>
<proteinExistence type="inferred from homology"/>
<dbReference type="PANTHER" id="PTHR11527">
    <property type="entry name" value="HEAT-SHOCK PROTEIN 20 FAMILY MEMBER"/>
    <property type="match status" value="1"/>
</dbReference>
<feature type="domain" description="SHSP" evidence="3">
    <location>
        <begin position="35"/>
        <end position="132"/>
    </location>
</feature>
<protein>
    <submittedName>
        <fullName evidence="5">Uncharacterized protein</fullName>
    </submittedName>
</protein>